<reference evidence="2 3" key="2">
    <citation type="submission" date="2014-03" db="EMBL/GenBank/DDBJ databases">
        <title>The Genome Sequence of Anncaliia algerae insect isolate PRA339.</title>
        <authorList>
            <consortium name="The Broad Institute Genome Sequencing Platform"/>
            <consortium name="The Broad Institute Genome Sequencing Center for Infectious Disease"/>
            <person name="Cuomo C."/>
            <person name="Becnel J."/>
            <person name="Sanscrainte N."/>
            <person name="Walker B."/>
            <person name="Young S.K."/>
            <person name="Zeng Q."/>
            <person name="Gargeya S."/>
            <person name="Fitzgerald M."/>
            <person name="Haas B."/>
            <person name="Abouelleil A."/>
            <person name="Alvarado L."/>
            <person name="Arachchi H.M."/>
            <person name="Berlin A.M."/>
            <person name="Chapman S.B."/>
            <person name="Dewar J."/>
            <person name="Goldberg J."/>
            <person name="Griggs A."/>
            <person name="Gujja S."/>
            <person name="Hansen M."/>
            <person name="Howarth C."/>
            <person name="Imamovic A."/>
            <person name="Larimer J."/>
            <person name="McCowan C."/>
            <person name="Murphy C."/>
            <person name="Neiman D."/>
            <person name="Pearson M."/>
            <person name="Priest M."/>
            <person name="Roberts A."/>
            <person name="Saif S."/>
            <person name="Shea T."/>
            <person name="Sisk P."/>
            <person name="Sykes S."/>
            <person name="Wortman J."/>
            <person name="Nusbaum C."/>
            <person name="Birren B."/>
        </authorList>
    </citation>
    <scope>NUCLEOTIDE SEQUENCE [LARGE SCALE GENOMIC DNA]</scope>
    <source>
        <strain evidence="2 3">PRA339</strain>
    </source>
</reference>
<dbReference type="AlphaFoldDB" id="A0A059F5J8"/>
<evidence type="ECO:0000313" key="2">
    <source>
        <dbReference type="EMBL" id="KCZ82231.1"/>
    </source>
</evidence>
<sequence>MIVFDINGTLLKRVKRTEKEHIRNLEKNQFLPISHDSIYNYYFRKDLDKLSSFLDTNSVPYCFWTTMFEKNANICTELLKTVGFTKYLKIYNQDQCLIGNNKGKVKAEKWVKNLEIPSGELDVPLDRCVLIDDDLVKVYGNQNSFIVDEFNFELVDDGVEKIIDFIKQFIQL</sequence>
<dbReference type="HOGENOM" id="CLU_122489_0_0_1"/>
<dbReference type="EMBL" id="KK365131">
    <property type="protein sequence ID" value="KCZ82231.1"/>
    <property type="molecule type" value="Genomic_DNA"/>
</dbReference>
<dbReference type="Gene3D" id="3.40.50.1000">
    <property type="entry name" value="HAD superfamily/HAD-like"/>
    <property type="match status" value="1"/>
</dbReference>
<accession>A0A059F5J8</accession>
<dbReference type="OrthoDB" id="1711508at2759"/>
<dbReference type="STRING" id="1288291.A0A059F5J8"/>
<dbReference type="InterPro" id="IPR004274">
    <property type="entry name" value="FCP1_dom"/>
</dbReference>
<keyword evidence="3" id="KW-1185">Reference proteome</keyword>
<protein>
    <recommendedName>
        <fullName evidence="1">FCP1 homology domain-containing protein</fullName>
    </recommendedName>
</protein>
<gene>
    <name evidence="2" type="ORF">H312_00254</name>
</gene>
<dbReference type="Proteomes" id="UP000030655">
    <property type="component" value="Unassembled WGS sequence"/>
</dbReference>
<name>A0A059F5J8_9MICR</name>
<reference evidence="3" key="1">
    <citation type="submission" date="2013-02" db="EMBL/GenBank/DDBJ databases">
        <authorList>
            <consortium name="The Broad Institute Genome Sequencing Platform"/>
            <person name="Cuomo C."/>
            <person name="Becnel J."/>
            <person name="Sanscrainte N."/>
            <person name="Walker B."/>
            <person name="Young S.K."/>
            <person name="Zeng Q."/>
            <person name="Gargeya S."/>
            <person name="Fitzgerald M."/>
            <person name="Haas B."/>
            <person name="Abouelleil A."/>
            <person name="Alvarado L."/>
            <person name="Arachchi H.M."/>
            <person name="Berlin A.M."/>
            <person name="Chapman S.B."/>
            <person name="Dewar J."/>
            <person name="Goldberg J."/>
            <person name="Griggs A."/>
            <person name="Gujja S."/>
            <person name="Hansen M."/>
            <person name="Howarth C."/>
            <person name="Imamovic A."/>
            <person name="Larimer J."/>
            <person name="McCowan C."/>
            <person name="Murphy C."/>
            <person name="Neiman D."/>
            <person name="Pearson M."/>
            <person name="Priest M."/>
            <person name="Roberts A."/>
            <person name="Saif S."/>
            <person name="Shea T."/>
            <person name="Sisk P."/>
            <person name="Sykes S."/>
            <person name="Wortman J."/>
            <person name="Nusbaum C."/>
            <person name="Birren B."/>
        </authorList>
    </citation>
    <scope>NUCLEOTIDE SEQUENCE [LARGE SCALE GENOMIC DNA]</scope>
    <source>
        <strain evidence="3">PRA339</strain>
    </source>
</reference>
<feature type="domain" description="FCP1 homology" evidence="1">
    <location>
        <begin position="2"/>
        <end position="169"/>
    </location>
</feature>
<evidence type="ECO:0000259" key="1">
    <source>
        <dbReference type="Pfam" id="PF03031"/>
    </source>
</evidence>
<dbReference type="InterPro" id="IPR023214">
    <property type="entry name" value="HAD_sf"/>
</dbReference>
<evidence type="ECO:0000313" key="3">
    <source>
        <dbReference type="Proteomes" id="UP000030655"/>
    </source>
</evidence>
<dbReference type="SUPFAM" id="SSF56784">
    <property type="entry name" value="HAD-like"/>
    <property type="match status" value="1"/>
</dbReference>
<dbReference type="Pfam" id="PF03031">
    <property type="entry name" value="NIF"/>
    <property type="match status" value="1"/>
</dbReference>
<organism evidence="2 3">
    <name type="scientific">Anncaliia algerae PRA339</name>
    <dbReference type="NCBI Taxonomy" id="1288291"/>
    <lineage>
        <taxon>Eukaryota</taxon>
        <taxon>Fungi</taxon>
        <taxon>Fungi incertae sedis</taxon>
        <taxon>Microsporidia</taxon>
        <taxon>Tubulinosematoidea</taxon>
        <taxon>Tubulinosematidae</taxon>
        <taxon>Anncaliia</taxon>
    </lineage>
</organism>
<proteinExistence type="predicted"/>
<dbReference type="VEuPathDB" id="MicrosporidiaDB:H312_00254"/>
<dbReference type="InterPro" id="IPR036412">
    <property type="entry name" value="HAD-like_sf"/>
</dbReference>